<feature type="region of interest" description="Disordered" evidence="1">
    <location>
        <begin position="1"/>
        <end position="25"/>
    </location>
</feature>
<sequence length="143" mass="14837">MATIHRTAKAAWQGTGKEGTGQLSTQSGVLKDARYGFQTRFADGPGTNPEELIAAAHAGCFTMALAFQLQGAGHTPESLNTEARVSMEQEGSGWAIKAVALKLQAKVPGCGPDEFHKLAEAAKANCPVSKVLNAAITLDATLG</sequence>
<dbReference type="PANTHER" id="PTHR42830:SF1">
    <property type="entry name" value="OSMOTICALLY INDUCIBLE FAMILY PROTEIN"/>
    <property type="match status" value="1"/>
</dbReference>
<evidence type="ECO:0000313" key="3">
    <source>
        <dbReference type="Proteomes" id="UP001501588"/>
    </source>
</evidence>
<dbReference type="EMBL" id="BAAAFZ010000029">
    <property type="protein sequence ID" value="GAA0584616.1"/>
    <property type="molecule type" value="Genomic_DNA"/>
</dbReference>
<dbReference type="Proteomes" id="UP001501588">
    <property type="component" value="Unassembled WGS sequence"/>
</dbReference>
<proteinExistence type="predicted"/>
<accession>A0ABP3Q7J9</accession>
<organism evidence="2 3">
    <name type="scientific">Craurococcus roseus</name>
    <dbReference type="NCBI Taxonomy" id="77585"/>
    <lineage>
        <taxon>Bacteria</taxon>
        <taxon>Pseudomonadati</taxon>
        <taxon>Pseudomonadota</taxon>
        <taxon>Alphaproteobacteria</taxon>
        <taxon>Acetobacterales</taxon>
        <taxon>Acetobacteraceae</taxon>
        <taxon>Craurococcus</taxon>
    </lineage>
</organism>
<dbReference type="InterPro" id="IPR052707">
    <property type="entry name" value="OsmC_Ohr_Peroxiredoxin"/>
</dbReference>
<dbReference type="InterPro" id="IPR015946">
    <property type="entry name" value="KH_dom-like_a/b"/>
</dbReference>
<dbReference type="Pfam" id="PF02566">
    <property type="entry name" value="OsmC"/>
    <property type="match status" value="1"/>
</dbReference>
<dbReference type="RefSeq" id="WP_343895515.1">
    <property type="nucleotide sequence ID" value="NZ_BAAAFZ010000029.1"/>
</dbReference>
<comment type="caution">
    <text evidence="2">The sequence shown here is derived from an EMBL/GenBank/DDBJ whole genome shotgun (WGS) entry which is preliminary data.</text>
</comment>
<dbReference type="PANTHER" id="PTHR42830">
    <property type="entry name" value="OSMOTICALLY INDUCIBLE FAMILY PROTEIN"/>
    <property type="match status" value="1"/>
</dbReference>
<dbReference type="SUPFAM" id="SSF82784">
    <property type="entry name" value="OsmC-like"/>
    <property type="match status" value="1"/>
</dbReference>
<gene>
    <name evidence="2" type="ORF">GCM10009416_23760</name>
</gene>
<dbReference type="InterPro" id="IPR003718">
    <property type="entry name" value="OsmC/Ohr_fam"/>
</dbReference>
<reference evidence="3" key="1">
    <citation type="journal article" date="2019" name="Int. J. Syst. Evol. Microbiol.">
        <title>The Global Catalogue of Microorganisms (GCM) 10K type strain sequencing project: providing services to taxonomists for standard genome sequencing and annotation.</title>
        <authorList>
            <consortium name="The Broad Institute Genomics Platform"/>
            <consortium name="The Broad Institute Genome Sequencing Center for Infectious Disease"/>
            <person name="Wu L."/>
            <person name="Ma J."/>
        </authorList>
    </citation>
    <scope>NUCLEOTIDE SEQUENCE [LARGE SCALE GENOMIC DNA]</scope>
    <source>
        <strain evidence="3">JCM 9933</strain>
    </source>
</reference>
<name>A0ABP3Q7J9_9PROT</name>
<protein>
    <submittedName>
        <fullName evidence="2">OsmC family protein</fullName>
    </submittedName>
</protein>
<evidence type="ECO:0000256" key="1">
    <source>
        <dbReference type="SAM" id="MobiDB-lite"/>
    </source>
</evidence>
<dbReference type="Gene3D" id="3.30.300.20">
    <property type="match status" value="1"/>
</dbReference>
<keyword evidence="3" id="KW-1185">Reference proteome</keyword>
<dbReference type="InterPro" id="IPR019904">
    <property type="entry name" value="Peroxiredoxin_OsmC"/>
</dbReference>
<dbReference type="NCBIfam" id="TIGR03562">
    <property type="entry name" value="osmo_induc_OsmC"/>
    <property type="match status" value="1"/>
</dbReference>
<dbReference type="InterPro" id="IPR036102">
    <property type="entry name" value="OsmC/Ohrsf"/>
</dbReference>
<evidence type="ECO:0000313" key="2">
    <source>
        <dbReference type="EMBL" id="GAA0584616.1"/>
    </source>
</evidence>